<proteinExistence type="predicted"/>
<dbReference type="InterPro" id="IPR004835">
    <property type="entry name" value="Chitin_synth"/>
</dbReference>
<keyword evidence="4 7" id="KW-0812">Transmembrane</keyword>
<name>A0AAD5T1D7_9FUNG</name>
<evidence type="ECO:0000313" key="8">
    <source>
        <dbReference type="EMBL" id="KAJ3122979.1"/>
    </source>
</evidence>
<keyword evidence="3" id="KW-0808">Transferase</keyword>
<dbReference type="EMBL" id="JADGJH010000768">
    <property type="protein sequence ID" value="KAJ3122979.1"/>
    <property type="molecule type" value="Genomic_DNA"/>
</dbReference>
<dbReference type="Proteomes" id="UP001211907">
    <property type="component" value="Unassembled WGS sequence"/>
</dbReference>
<sequence>MLRSPSADPPAARIGATRFSDAYILQSSYIEIPQVPQPKPKQKASVLNIWALFSKALTCCVLNGFLQILGKKNVVAQQAWREKVALCFVIFLLCFIVGFLTFGLVHVLCPALSEETAPYFNDSSLNFSPSNSMDGQILINGFLYNSSLVTKVLQTRADITISVANFTGNSMSLFFTPSSHCLPYSSASWDCLKTIADIVTPENIAIGNSEFCASVDWLEFIPRQRVTFSWADISAYSSHSGKQITVFNNVVLNITEIPAITLPFTNLLQRSAGLDITLPVYSDSTNLLAPAFCLQERAIIGFLASTPPGCITSTVIQSISLLVILALVFTKFFMAVYFYWIVAPRLIKSKPTRHHVHHVSPYPHPHPYTIMLVTCYSESEPSIRATMDSLAATTYPDDRKLLFVVADGIVTGAGNRKSTPDIVLGLIEIETRLPYPQPAAYVAIADGVKQRNMGYVYSGRYVHSGHDVPVVVVVKCGAPEERDSAKPGNRGKRDSQLILMNCLSRCLFDDRMTRLDYEIQFRIMHLMKVHPSQFEYVLMVDADTDVHADALKFMIQVMINDRNIMGLCGETRIRNKWTSWVTAIQVFEYFSSHHLGKAFESIFGGVTCLPGCFCMYRIKIQKDLTGRFVPLLVNPDIVQEYSENVVETLHKKNLLLLGEDRFLSTLMLRNFPRRKMMFVPQAICHTVVPDEFGVELIGTLVLPAAISFTIFLLIQTVITSQVQMIPMLLLVFVLGLPGFLVVLTNPRHKAAYLWWLGVYIFALPVWNFVLPLYAFWHFDDFSWGQTRMVDGETKGRDHDEHGECESIKFDPSSVILKSLSIVN</sequence>
<feature type="transmembrane region" description="Helical" evidence="7">
    <location>
        <begin position="752"/>
        <end position="776"/>
    </location>
</feature>
<keyword evidence="5 7" id="KW-1133">Transmembrane helix</keyword>
<dbReference type="GO" id="GO:0030428">
    <property type="term" value="C:cell septum"/>
    <property type="evidence" value="ECO:0007669"/>
    <property type="project" value="TreeGrafter"/>
</dbReference>
<accession>A0AAD5T1D7</accession>
<feature type="transmembrane region" description="Helical" evidence="7">
    <location>
        <begin position="696"/>
        <end position="718"/>
    </location>
</feature>
<evidence type="ECO:0000256" key="5">
    <source>
        <dbReference type="ARBA" id="ARBA00022989"/>
    </source>
</evidence>
<dbReference type="EC" id="2.4.1.16" evidence="2"/>
<evidence type="ECO:0000256" key="1">
    <source>
        <dbReference type="ARBA" id="ARBA00004141"/>
    </source>
</evidence>
<protein>
    <recommendedName>
        <fullName evidence="2">chitin synthase</fullName>
        <ecNumber evidence="2">2.4.1.16</ecNumber>
    </recommendedName>
</protein>
<keyword evidence="6 7" id="KW-0472">Membrane</keyword>
<dbReference type="Pfam" id="PF03142">
    <property type="entry name" value="Chitin_synth_2"/>
    <property type="match status" value="1"/>
</dbReference>
<feature type="transmembrane region" description="Helical" evidence="7">
    <location>
        <begin position="724"/>
        <end position="743"/>
    </location>
</feature>
<dbReference type="GO" id="GO:0006031">
    <property type="term" value="P:chitin biosynthetic process"/>
    <property type="evidence" value="ECO:0007669"/>
    <property type="project" value="TreeGrafter"/>
</dbReference>
<dbReference type="AlphaFoldDB" id="A0AAD5T1D7"/>
<feature type="transmembrane region" description="Helical" evidence="7">
    <location>
        <begin position="86"/>
        <end position="108"/>
    </location>
</feature>
<evidence type="ECO:0000313" key="9">
    <source>
        <dbReference type="Proteomes" id="UP001211907"/>
    </source>
</evidence>
<dbReference type="PANTHER" id="PTHR22914:SF41">
    <property type="entry name" value="CHITIN SYNTHASE 7"/>
    <property type="match status" value="1"/>
</dbReference>
<evidence type="ECO:0000256" key="7">
    <source>
        <dbReference type="SAM" id="Phobius"/>
    </source>
</evidence>
<comment type="subcellular location">
    <subcellularLocation>
        <location evidence="1">Membrane</location>
        <topology evidence="1">Multi-pass membrane protein</topology>
    </subcellularLocation>
</comment>
<dbReference type="GO" id="GO:0004100">
    <property type="term" value="F:chitin synthase activity"/>
    <property type="evidence" value="ECO:0007669"/>
    <property type="project" value="UniProtKB-EC"/>
</dbReference>
<dbReference type="GO" id="GO:0071944">
    <property type="term" value="C:cell periphery"/>
    <property type="evidence" value="ECO:0007669"/>
    <property type="project" value="TreeGrafter"/>
</dbReference>
<feature type="transmembrane region" description="Helical" evidence="7">
    <location>
        <begin position="47"/>
        <end position="66"/>
    </location>
</feature>
<feature type="transmembrane region" description="Helical" evidence="7">
    <location>
        <begin position="319"/>
        <end position="342"/>
    </location>
</feature>
<organism evidence="8 9">
    <name type="scientific">Physocladia obscura</name>
    <dbReference type="NCBI Taxonomy" id="109957"/>
    <lineage>
        <taxon>Eukaryota</taxon>
        <taxon>Fungi</taxon>
        <taxon>Fungi incertae sedis</taxon>
        <taxon>Chytridiomycota</taxon>
        <taxon>Chytridiomycota incertae sedis</taxon>
        <taxon>Chytridiomycetes</taxon>
        <taxon>Chytridiales</taxon>
        <taxon>Chytriomycetaceae</taxon>
        <taxon>Physocladia</taxon>
    </lineage>
</organism>
<evidence type="ECO:0000256" key="2">
    <source>
        <dbReference type="ARBA" id="ARBA00012543"/>
    </source>
</evidence>
<evidence type="ECO:0000256" key="4">
    <source>
        <dbReference type="ARBA" id="ARBA00022692"/>
    </source>
</evidence>
<evidence type="ECO:0000256" key="3">
    <source>
        <dbReference type="ARBA" id="ARBA00022676"/>
    </source>
</evidence>
<gene>
    <name evidence="8" type="ORF">HK100_011761</name>
</gene>
<dbReference type="PANTHER" id="PTHR22914">
    <property type="entry name" value="CHITIN SYNTHASE"/>
    <property type="match status" value="1"/>
</dbReference>
<keyword evidence="3" id="KW-0328">Glycosyltransferase</keyword>
<dbReference type="SUPFAM" id="SSF53448">
    <property type="entry name" value="Nucleotide-diphospho-sugar transferases"/>
    <property type="match status" value="1"/>
</dbReference>
<dbReference type="GO" id="GO:0016020">
    <property type="term" value="C:membrane"/>
    <property type="evidence" value="ECO:0007669"/>
    <property type="project" value="UniProtKB-SubCell"/>
</dbReference>
<evidence type="ECO:0000256" key="6">
    <source>
        <dbReference type="ARBA" id="ARBA00023136"/>
    </source>
</evidence>
<dbReference type="InterPro" id="IPR029044">
    <property type="entry name" value="Nucleotide-diphossugar_trans"/>
</dbReference>
<reference evidence="8" key="1">
    <citation type="submission" date="2020-05" db="EMBL/GenBank/DDBJ databases">
        <title>Phylogenomic resolution of chytrid fungi.</title>
        <authorList>
            <person name="Stajich J.E."/>
            <person name="Amses K."/>
            <person name="Simmons R."/>
            <person name="Seto K."/>
            <person name="Myers J."/>
            <person name="Bonds A."/>
            <person name="Quandt C.A."/>
            <person name="Barry K."/>
            <person name="Liu P."/>
            <person name="Grigoriev I."/>
            <person name="Longcore J.E."/>
            <person name="James T.Y."/>
        </authorList>
    </citation>
    <scope>NUCLEOTIDE SEQUENCE</scope>
    <source>
        <strain evidence="8">JEL0513</strain>
    </source>
</reference>
<comment type="caution">
    <text evidence="8">The sequence shown here is derived from an EMBL/GenBank/DDBJ whole genome shotgun (WGS) entry which is preliminary data.</text>
</comment>
<keyword evidence="9" id="KW-1185">Reference proteome</keyword>